<dbReference type="PANTHER" id="PTHR24264">
    <property type="entry name" value="TRYPSIN-RELATED"/>
    <property type="match status" value="1"/>
</dbReference>
<dbReference type="PANTHER" id="PTHR24264:SF69">
    <property type="entry name" value="TRYPSIN-3"/>
    <property type="match status" value="1"/>
</dbReference>
<keyword evidence="2 5" id="KW-0378">Hydrolase</keyword>
<dbReference type="InterPro" id="IPR001314">
    <property type="entry name" value="Peptidase_S1A"/>
</dbReference>
<evidence type="ECO:0000313" key="7">
    <source>
        <dbReference type="EMBL" id="CAG5104899.1"/>
    </source>
</evidence>
<dbReference type="InterPro" id="IPR009003">
    <property type="entry name" value="Peptidase_S1_PA"/>
</dbReference>
<evidence type="ECO:0000259" key="6">
    <source>
        <dbReference type="PROSITE" id="PS50240"/>
    </source>
</evidence>
<keyword evidence="4" id="KW-1015">Disulfide bond</keyword>
<evidence type="ECO:0000256" key="3">
    <source>
        <dbReference type="ARBA" id="ARBA00022825"/>
    </source>
</evidence>
<dbReference type="SMART" id="SM00020">
    <property type="entry name" value="Tryp_SPc"/>
    <property type="match status" value="1"/>
</dbReference>
<evidence type="ECO:0000256" key="1">
    <source>
        <dbReference type="ARBA" id="ARBA00022670"/>
    </source>
</evidence>
<dbReference type="EMBL" id="OU015566">
    <property type="protein sequence ID" value="CAG5104899.1"/>
    <property type="molecule type" value="Genomic_DNA"/>
</dbReference>
<evidence type="ECO:0000256" key="2">
    <source>
        <dbReference type="ARBA" id="ARBA00022801"/>
    </source>
</evidence>
<evidence type="ECO:0000256" key="5">
    <source>
        <dbReference type="RuleBase" id="RU363034"/>
    </source>
</evidence>
<sequence length="418" mass="45270">MKLFIGLAAMANAGNMQQRHDKIMGHLDRLAEMSMDMENRKDARHVAKVQKWAARVIDANDRDGAPCDEAVDAGDDLNVFDKNDPCKLNSQIMSALRSFARKYACNGRGNVPRQITRRSKRLQQNFHRRKCDAEEPGPEFKELTDFITAGLDTCSNALNFPGLESGKIVGGVTAGDNEWPWITRLFLRETVGSGGGYRCGGSIIHTNWVLSAAHCCEGMAEIFATFGDLHANAQESDEYTLVSSTFFNHPEYGNSSDGTGQNSDWCLIKFDQNIIAADPEGKTEIACLPDAEPDHGEACWVAGWGTTSSGGSLSSTLQSVGVNYMSQEYCLNNSYQSFLVADDICAGIPDLNEDDIIDGGKDACQGDSGGPLICPINGRATLSGVVSRGTGCAWEGYPGLYSSVFAAKSWIQETIANN</sequence>
<dbReference type="PROSITE" id="PS00134">
    <property type="entry name" value="TRYPSIN_HIS"/>
    <property type="match status" value="1"/>
</dbReference>
<dbReference type="Gene3D" id="2.40.10.10">
    <property type="entry name" value="Trypsin-like serine proteases"/>
    <property type="match status" value="1"/>
</dbReference>
<organism evidence="7 8">
    <name type="scientific">Oikopleura dioica</name>
    <name type="common">Tunicate</name>
    <dbReference type="NCBI Taxonomy" id="34765"/>
    <lineage>
        <taxon>Eukaryota</taxon>
        <taxon>Metazoa</taxon>
        <taxon>Chordata</taxon>
        <taxon>Tunicata</taxon>
        <taxon>Appendicularia</taxon>
        <taxon>Copelata</taxon>
        <taxon>Oikopleuridae</taxon>
        <taxon>Oikopleura</taxon>
    </lineage>
</organism>
<dbReference type="InterPro" id="IPR033116">
    <property type="entry name" value="TRYPSIN_SER"/>
</dbReference>
<reference evidence="7 8" key="1">
    <citation type="submission" date="2021-04" db="EMBL/GenBank/DDBJ databases">
        <authorList>
            <person name="Bliznina A."/>
        </authorList>
    </citation>
    <scope>NUCLEOTIDE SEQUENCE [LARGE SCALE GENOMIC DNA]</scope>
</reference>
<keyword evidence="3 5" id="KW-0720">Serine protease</keyword>
<accession>A0ABN7SNK3</accession>
<dbReference type="PROSITE" id="PS50240">
    <property type="entry name" value="TRYPSIN_DOM"/>
    <property type="match status" value="1"/>
</dbReference>
<keyword evidence="8" id="KW-1185">Reference proteome</keyword>
<dbReference type="InterPro" id="IPR001254">
    <property type="entry name" value="Trypsin_dom"/>
</dbReference>
<evidence type="ECO:0000313" key="8">
    <source>
        <dbReference type="Proteomes" id="UP001158576"/>
    </source>
</evidence>
<dbReference type="CDD" id="cd00190">
    <property type="entry name" value="Tryp_SPc"/>
    <property type="match status" value="1"/>
</dbReference>
<dbReference type="Proteomes" id="UP001158576">
    <property type="component" value="Chromosome 1"/>
</dbReference>
<proteinExistence type="predicted"/>
<dbReference type="SUPFAM" id="SSF50494">
    <property type="entry name" value="Trypsin-like serine proteases"/>
    <property type="match status" value="1"/>
</dbReference>
<name>A0ABN7SNK3_OIKDI</name>
<dbReference type="InterPro" id="IPR018114">
    <property type="entry name" value="TRYPSIN_HIS"/>
</dbReference>
<protein>
    <submittedName>
        <fullName evidence="7">Oidioi.mRNA.OKI2018_I69.chr1.g1651.t1.cds</fullName>
    </submittedName>
</protein>
<feature type="domain" description="Peptidase S1" evidence="6">
    <location>
        <begin position="168"/>
        <end position="416"/>
    </location>
</feature>
<evidence type="ECO:0000256" key="4">
    <source>
        <dbReference type="ARBA" id="ARBA00023157"/>
    </source>
</evidence>
<dbReference type="InterPro" id="IPR050127">
    <property type="entry name" value="Serine_Proteases_S1"/>
</dbReference>
<dbReference type="InterPro" id="IPR043504">
    <property type="entry name" value="Peptidase_S1_PA_chymotrypsin"/>
</dbReference>
<keyword evidence="1 5" id="KW-0645">Protease</keyword>
<dbReference type="PROSITE" id="PS00135">
    <property type="entry name" value="TRYPSIN_SER"/>
    <property type="match status" value="1"/>
</dbReference>
<gene>
    <name evidence="7" type="ORF">OKIOD_LOCUS10416</name>
</gene>
<dbReference type="Pfam" id="PF00089">
    <property type="entry name" value="Trypsin"/>
    <property type="match status" value="1"/>
</dbReference>
<dbReference type="PRINTS" id="PR00722">
    <property type="entry name" value="CHYMOTRYPSIN"/>
</dbReference>